<dbReference type="EMBL" id="MPDP01000320">
    <property type="protein sequence ID" value="KAK1446446.1"/>
    <property type="molecule type" value="Genomic_DNA"/>
</dbReference>
<dbReference type="Gene3D" id="3.20.20.140">
    <property type="entry name" value="Metal-dependent hydrolases"/>
    <property type="match status" value="1"/>
</dbReference>
<evidence type="ECO:0000313" key="2">
    <source>
        <dbReference type="Proteomes" id="UP001239213"/>
    </source>
</evidence>
<dbReference type="SUPFAM" id="SSF51556">
    <property type="entry name" value="Metallo-dependent hydrolases"/>
    <property type="match status" value="1"/>
</dbReference>
<gene>
    <name evidence="1" type="ORF">CCUS01_12411</name>
</gene>
<name>A0AAI9TXH0_9PEZI</name>
<dbReference type="PANTHER" id="PTHR43114">
    <property type="entry name" value="ADENINE DEAMINASE"/>
    <property type="match status" value="1"/>
</dbReference>
<protein>
    <submittedName>
        <fullName evidence="1">Adenosine deaminase</fullName>
    </submittedName>
</protein>
<reference evidence="1" key="1">
    <citation type="submission" date="2016-11" db="EMBL/GenBank/DDBJ databases">
        <title>The genome sequence of Colletotrichum cuscutae.</title>
        <authorList>
            <person name="Baroncelli R."/>
        </authorList>
    </citation>
    <scope>NUCLEOTIDE SEQUENCE</scope>
    <source>
        <strain evidence="1">IMI 304802</strain>
    </source>
</reference>
<dbReference type="GO" id="GO:0005829">
    <property type="term" value="C:cytosol"/>
    <property type="evidence" value="ECO:0007669"/>
    <property type="project" value="TreeGrafter"/>
</dbReference>
<proteinExistence type="predicted"/>
<accession>A0AAI9TXH0</accession>
<dbReference type="GO" id="GO:0043103">
    <property type="term" value="P:hypoxanthine salvage"/>
    <property type="evidence" value="ECO:0007669"/>
    <property type="project" value="TreeGrafter"/>
</dbReference>
<dbReference type="GO" id="GO:0006146">
    <property type="term" value="P:adenine catabolic process"/>
    <property type="evidence" value="ECO:0007669"/>
    <property type="project" value="TreeGrafter"/>
</dbReference>
<dbReference type="InterPro" id="IPR032466">
    <property type="entry name" value="Metal_Hydrolase"/>
</dbReference>
<dbReference type="AlphaFoldDB" id="A0AAI9TXH0"/>
<comment type="caution">
    <text evidence="1">The sequence shown here is derived from an EMBL/GenBank/DDBJ whole genome shotgun (WGS) entry which is preliminary data.</text>
</comment>
<evidence type="ECO:0000313" key="1">
    <source>
        <dbReference type="EMBL" id="KAK1446446.1"/>
    </source>
</evidence>
<dbReference type="Proteomes" id="UP001239213">
    <property type="component" value="Unassembled WGS sequence"/>
</dbReference>
<sequence>MNGLEISPFIASLPKVELHIHIEGTLLPALRWKLAKRNNMPLQYETYEALLDSYKVFTADCKRHSAKTVLSNRPTATVNFRQ</sequence>
<organism evidence="1 2">
    <name type="scientific">Colletotrichum cuscutae</name>
    <dbReference type="NCBI Taxonomy" id="1209917"/>
    <lineage>
        <taxon>Eukaryota</taxon>
        <taxon>Fungi</taxon>
        <taxon>Dikarya</taxon>
        <taxon>Ascomycota</taxon>
        <taxon>Pezizomycotina</taxon>
        <taxon>Sordariomycetes</taxon>
        <taxon>Hypocreomycetidae</taxon>
        <taxon>Glomerellales</taxon>
        <taxon>Glomerellaceae</taxon>
        <taxon>Colletotrichum</taxon>
        <taxon>Colletotrichum acutatum species complex</taxon>
    </lineage>
</organism>
<dbReference type="InterPro" id="IPR006330">
    <property type="entry name" value="Ado/ade_deaminase"/>
</dbReference>
<keyword evidence="2" id="KW-1185">Reference proteome</keyword>
<dbReference type="GO" id="GO:0000034">
    <property type="term" value="F:adenine deaminase activity"/>
    <property type="evidence" value="ECO:0007669"/>
    <property type="project" value="TreeGrafter"/>
</dbReference>
<dbReference type="PANTHER" id="PTHR43114:SF7">
    <property type="entry name" value="ADENOSINE DEAMINASE DOMAIN-CONTAINING PROTEIN"/>
    <property type="match status" value="1"/>
</dbReference>